<gene>
    <name evidence="3" type="ORF">OLW01_16275</name>
</gene>
<keyword evidence="3" id="KW-0614">Plasmid</keyword>
<dbReference type="Gene3D" id="3.40.50.880">
    <property type="match status" value="1"/>
</dbReference>
<dbReference type="SUPFAM" id="SSF52317">
    <property type="entry name" value="Class I glutamine amidotransferase-like"/>
    <property type="match status" value="1"/>
</dbReference>
<evidence type="ECO:0000259" key="2">
    <source>
        <dbReference type="Pfam" id="PF01965"/>
    </source>
</evidence>
<dbReference type="InterPro" id="IPR002818">
    <property type="entry name" value="DJ-1/PfpI"/>
</dbReference>
<reference evidence="3" key="1">
    <citation type="submission" date="2022-10" db="EMBL/GenBank/DDBJ databases">
        <title>Catenovulum adriacola sp. nov. isolated in the Harbour of Susak.</title>
        <authorList>
            <person name="Schoch T."/>
            <person name="Reich S.J."/>
            <person name="Stoeferle S."/>
            <person name="Flaiz M."/>
            <person name="Kazda M."/>
            <person name="Riedel C.U."/>
            <person name="Duerre P."/>
        </authorList>
    </citation>
    <scope>NUCLEOTIDE SEQUENCE</scope>
    <source>
        <strain evidence="3">TS8</strain>
        <plasmid evidence="3">pCadTS8_2</plasmid>
    </source>
</reference>
<evidence type="ECO:0000313" key="4">
    <source>
        <dbReference type="Proteomes" id="UP001163726"/>
    </source>
</evidence>
<dbReference type="Proteomes" id="UP001163726">
    <property type="component" value="Plasmid pCadTS8_2"/>
</dbReference>
<dbReference type="InterPro" id="IPR029062">
    <property type="entry name" value="Class_I_gatase-like"/>
</dbReference>
<protein>
    <submittedName>
        <fullName evidence="3">Type 1 glutamine amidotransferase</fullName>
    </submittedName>
</protein>
<dbReference type="PANTHER" id="PTHR42733">
    <property type="entry name" value="DJ-1 PROTEIN"/>
    <property type="match status" value="1"/>
</dbReference>
<dbReference type="PROSITE" id="PS51276">
    <property type="entry name" value="PEPTIDASE_C56_PFPI"/>
    <property type="match status" value="1"/>
</dbReference>
<keyword evidence="4" id="KW-1185">Reference proteome</keyword>
<dbReference type="EMBL" id="CP109967">
    <property type="protein sequence ID" value="WAJ72296.1"/>
    <property type="molecule type" value="Genomic_DNA"/>
</dbReference>
<keyword evidence="3" id="KW-0315">Glutamine amidotransferase</keyword>
<dbReference type="Pfam" id="PF01965">
    <property type="entry name" value="DJ-1_PfpI"/>
    <property type="match status" value="1"/>
</dbReference>
<sequence length="189" mass="20657">MMTVKNITGKKVAILATDGFEQSELFEPRKALLEAGAEVDVVSLEQGDITGWQGKNWGDSIKVDKTLDEVKPEQYHALMLPGGLINPDLLRVNEQAVQFVKGFFAGDKQKPVGAICHGPWLLAEADVVKDRKVTSYASIQTDLKNAGANWTDAEVVVDKGLVTSRKPDDLNAFNRKLVEEIAEGQHKAA</sequence>
<dbReference type="CDD" id="cd03134">
    <property type="entry name" value="GATase1_PfpI_like"/>
    <property type="match status" value="1"/>
</dbReference>
<name>A0ABY7AVN7_9ALTE</name>
<dbReference type="PANTHER" id="PTHR42733:SF12">
    <property type="entry name" value="PROTEINASE"/>
    <property type="match status" value="1"/>
</dbReference>
<comment type="similarity">
    <text evidence="1">Belongs to the peptidase C56 family.</text>
</comment>
<organism evidence="3 4">
    <name type="scientific">Catenovulum adriaticum</name>
    <dbReference type="NCBI Taxonomy" id="2984846"/>
    <lineage>
        <taxon>Bacteria</taxon>
        <taxon>Pseudomonadati</taxon>
        <taxon>Pseudomonadota</taxon>
        <taxon>Gammaproteobacteria</taxon>
        <taxon>Alteromonadales</taxon>
        <taxon>Alteromonadaceae</taxon>
        <taxon>Catenovulum</taxon>
    </lineage>
</organism>
<evidence type="ECO:0000313" key="3">
    <source>
        <dbReference type="EMBL" id="WAJ72296.1"/>
    </source>
</evidence>
<proteinExistence type="inferred from homology"/>
<dbReference type="InterPro" id="IPR006286">
    <property type="entry name" value="C56_PfpI-like"/>
</dbReference>
<dbReference type="NCBIfam" id="TIGR01382">
    <property type="entry name" value="PfpI"/>
    <property type="match status" value="1"/>
</dbReference>
<feature type="domain" description="DJ-1/PfpI" evidence="2">
    <location>
        <begin position="10"/>
        <end position="180"/>
    </location>
</feature>
<geneLocation type="plasmid" evidence="3 4">
    <name>pCadTS8_2</name>
</geneLocation>
<accession>A0ABY7AVN7</accession>
<evidence type="ECO:0000256" key="1">
    <source>
        <dbReference type="ARBA" id="ARBA00008542"/>
    </source>
</evidence>